<reference evidence="2 3" key="1">
    <citation type="submission" date="2021-05" db="EMBL/GenBank/DDBJ databases">
        <title>Culturable bacteria isolated from Daya Bay.</title>
        <authorList>
            <person name="Zheng W."/>
            <person name="Yu S."/>
            <person name="Huang Y."/>
        </authorList>
    </citation>
    <scope>NUCLEOTIDE SEQUENCE [LARGE SCALE GENOMIC DNA]</scope>
    <source>
        <strain evidence="2 3">DP4N28-5</strain>
    </source>
</reference>
<feature type="region of interest" description="Disordered" evidence="1">
    <location>
        <begin position="292"/>
        <end position="316"/>
    </location>
</feature>
<evidence type="ECO:0000256" key="1">
    <source>
        <dbReference type="SAM" id="MobiDB-lite"/>
    </source>
</evidence>
<dbReference type="RefSeq" id="WP_218393782.1">
    <property type="nucleotide sequence ID" value="NZ_JAHUZE010000004.1"/>
</dbReference>
<evidence type="ECO:0000313" key="2">
    <source>
        <dbReference type="EMBL" id="MBV7380582.1"/>
    </source>
</evidence>
<dbReference type="InterPro" id="IPR001668">
    <property type="entry name" value="Mob_Pre"/>
</dbReference>
<evidence type="ECO:0000313" key="3">
    <source>
        <dbReference type="Proteomes" id="UP000756530"/>
    </source>
</evidence>
<name>A0ABS6T818_9RHOB</name>
<gene>
    <name evidence="2" type="ORF">KJP28_16780</name>
</gene>
<dbReference type="CDD" id="cd17242">
    <property type="entry name" value="MobM_relaxase"/>
    <property type="match status" value="1"/>
</dbReference>
<dbReference type="Pfam" id="PF01076">
    <property type="entry name" value="Mob_Pre"/>
    <property type="match status" value="1"/>
</dbReference>
<organism evidence="2 3">
    <name type="scientific">Maritimibacter dapengensis</name>
    <dbReference type="NCBI Taxonomy" id="2836868"/>
    <lineage>
        <taxon>Bacteria</taxon>
        <taxon>Pseudomonadati</taxon>
        <taxon>Pseudomonadota</taxon>
        <taxon>Alphaproteobacteria</taxon>
        <taxon>Rhodobacterales</taxon>
        <taxon>Roseobacteraceae</taxon>
        <taxon>Maritimibacter</taxon>
    </lineage>
</organism>
<dbReference type="Proteomes" id="UP000756530">
    <property type="component" value="Unassembled WGS sequence"/>
</dbReference>
<protein>
    <submittedName>
        <fullName evidence="2">Plasmid recombination protein</fullName>
    </submittedName>
</protein>
<sequence>MEDLDLIILRFERATDYDIGGVEAHGTKRQGKENIDELRSDQNRYLIGGANLREICDNRIVELQKRTAALRVVSFKKSRHTAKRKVLEKALETAGDDKHELAELVGWPWDPKNTKPWTQGVLSASPEFFNDDNGNWDDAQVEDFLTFAKAYLETEFGREVLYARADLDEKTPHVHFVVAPEHEERRTKVPMLSHSQHRLFGQVEYEKSKDPDGDEHLWRKRSYELFQDRVAMFAEVYQIDLHRGEQRAAEDRVKRRRGEKIIGRKHTSPAQGREVAKRMVVDAEEKLRRAEQAKADAERLKQQAERDRVAAQKDRETAARERAALDAYKAGLERGLEALDDDEIVYTSDAAGRDEKLQDGPNMSDDGVVRDGLWKTIKPAYEWLLGFARKAFVKGRELEKEAARNRAEANVLYAVDKELNGHDAVALKQMMRGINPEQYTRSHFPDAYRIRDTTSQDDVDAHFQGLPNLTLRKHYRPTLDAALLTEEHDPGESKRYRRAADAIEATATMRGFNLETGRQHILRATDPEQTRKFTDQEPDPIRIRLFNRQRQRTL</sequence>
<keyword evidence="3" id="KW-1185">Reference proteome</keyword>
<proteinExistence type="predicted"/>
<accession>A0ABS6T818</accession>
<comment type="caution">
    <text evidence="2">The sequence shown here is derived from an EMBL/GenBank/DDBJ whole genome shotgun (WGS) entry which is preliminary data.</text>
</comment>
<dbReference type="EMBL" id="JAHUZE010000004">
    <property type="protein sequence ID" value="MBV7380582.1"/>
    <property type="molecule type" value="Genomic_DNA"/>
</dbReference>